<dbReference type="EMBL" id="CP060789">
    <property type="protein sequence ID" value="QNP55556.1"/>
    <property type="molecule type" value="Genomic_DNA"/>
</dbReference>
<protein>
    <submittedName>
        <fullName evidence="1">Uncharacterized protein</fullName>
    </submittedName>
</protein>
<sequence>MSSPSRAQVSFVLAGRALTLTPAKVQSCMRGIEPEPITSHAVRLDGRWYPVTQVFEEATGISRRVWTADRALGRLAELGLLLRTLTPWPDEDTVRWSLVDALEAEGWRIDRLVDAEPRTRAIDVVASLGGVTAAFEVKGYPTQPPDGVKPGEVARQWFADALLTAMKARRKHPDWWRMIVLPDVPRYRKLAAATADSFADAGIRVWWVDEHGAVTGERPPLEGISAAASPA</sequence>
<dbReference type="AlphaFoldDB" id="A0A7H0H4U0"/>
<proteinExistence type="predicted"/>
<reference evidence="1 2" key="1">
    <citation type="submission" date="2020-08" db="EMBL/GenBank/DDBJ databases">
        <title>Genome sequence of Tessaracoccus defluvii JCM 17540T.</title>
        <authorList>
            <person name="Hyun D.-W."/>
            <person name="Bae J.-W."/>
        </authorList>
    </citation>
    <scope>NUCLEOTIDE SEQUENCE [LARGE SCALE GENOMIC DNA]</scope>
    <source>
        <strain evidence="1 2">JCM 17540</strain>
    </source>
</reference>
<dbReference type="RefSeq" id="WP_187720686.1">
    <property type="nucleotide sequence ID" value="NZ_BAABBL010000020.1"/>
</dbReference>
<evidence type="ECO:0000313" key="2">
    <source>
        <dbReference type="Proteomes" id="UP000516117"/>
    </source>
</evidence>
<evidence type="ECO:0000313" key="1">
    <source>
        <dbReference type="EMBL" id="QNP55556.1"/>
    </source>
</evidence>
<accession>A0A7H0H4U0</accession>
<name>A0A7H0H4U0_9ACTN</name>
<dbReference type="Proteomes" id="UP000516117">
    <property type="component" value="Chromosome"/>
</dbReference>
<dbReference type="KEGG" id="tdf:H9L22_15460"/>
<gene>
    <name evidence="1" type="ORF">H9L22_15460</name>
</gene>
<organism evidence="1 2">
    <name type="scientific">Tessaracoccus defluvii</name>
    <dbReference type="NCBI Taxonomy" id="1285901"/>
    <lineage>
        <taxon>Bacteria</taxon>
        <taxon>Bacillati</taxon>
        <taxon>Actinomycetota</taxon>
        <taxon>Actinomycetes</taxon>
        <taxon>Propionibacteriales</taxon>
        <taxon>Propionibacteriaceae</taxon>
        <taxon>Tessaracoccus</taxon>
    </lineage>
</organism>
<keyword evidence="2" id="KW-1185">Reference proteome</keyword>